<protein>
    <submittedName>
        <fullName evidence="2">Uncharacterized protein</fullName>
    </submittedName>
</protein>
<dbReference type="EMBL" id="CP059165">
    <property type="protein sequence ID" value="QLL07258.1"/>
    <property type="molecule type" value="Genomic_DNA"/>
</dbReference>
<keyword evidence="1" id="KW-0472">Membrane</keyword>
<reference evidence="3" key="3">
    <citation type="submission" date="2023-07" db="EMBL/GenBank/DDBJ databases">
        <title>Description of Mycobacterium gordonae subsp. intergordonae subsp.nov. and Mycobacterium gordonae subsp. gordonae subsp. nov.</title>
        <authorList>
            <person name="Huang H."/>
        </authorList>
    </citation>
    <scope>NUCLEOTIDE SEQUENCE [LARGE SCALE GENOMIC DNA]</scope>
    <source>
        <strain evidence="3">24</strain>
    </source>
</reference>
<keyword evidence="3" id="KW-1185">Reference proteome</keyword>
<proteinExistence type="predicted"/>
<organism evidence="2 3">
    <name type="scientific">Mycobacterium vicinigordonae</name>
    <dbReference type="NCBI Taxonomy" id="1719132"/>
    <lineage>
        <taxon>Bacteria</taxon>
        <taxon>Bacillati</taxon>
        <taxon>Actinomycetota</taxon>
        <taxon>Actinomycetes</taxon>
        <taxon>Mycobacteriales</taxon>
        <taxon>Mycobacteriaceae</taxon>
        <taxon>Mycobacterium</taxon>
    </lineage>
</organism>
<evidence type="ECO:0000313" key="2">
    <source>
        <dbReference type="EMBL" id="QLL07258.1"/>
    </source>
</evidence>
<gene>
    <name evidence="2" type="ORF">H0P51_26965</name>
</gene>
<feature type="transmembrane region" description="Helical" evidence="1">
    <location>
        <begin position="26"/>
        <end position="47"/>
    </location>
</feature>
<name>A0A7D6I594_9MYCO</name>
<sequence length="108" mass="11361">MGNGSGIPTRLMHKAGTAGVTAARRWAWANPAVPITLAGVALAGYLVHRVGGHRRLGNALDSTVVTAGSVLDPDPTDTASLRHPVRRARHAVIDRLTRGAAARRRNTT</sequence>
<evidence type="ECO:0000313" key="3">
    <source>
        <dbReference type="Proteomes" id="UP000510682"/>
    </source>
</evidence>
<dbReference type="RefSeq" id="WP_180915832.1">
    <property type="nucleotide sequence ID" value="NZ_CP059165.1"/>
</dbReference>
<accession>A0A7D6I594</accession>
<evidence type="ECO:0000256" key="1">
    <source>
        <dbReference type="SAM" id="Phobius"/>
    </source>
</evidence>
<reference evidence="2 3" key="2">
    <citation type="submission" date="2020-07" db="EMBL/GenBank/DDBJ databases">
        <authorList>
            <person name="Yu X."/>
        </authorList>
    </citation>
    <scope>NUCLEOTIDE SEQUENCE [LARGE SCALE GENOMIC DNA]</scope>
    <source>
        <strain evidence="3">24</strain>
    </source>
</reference>
<keyword evidence="1" id="KW-0812">Transmembrane</keyword>
<dbReference type="AlphaFoldDB" id="A0A7D6I594"/>
<dbReference type="KEGG" id="mgor:H0P51_26965"/>
<keyword evidence="1" id="KW-1133">Transmembrane helix</keyword>
<reference evidence="3" key="1">
    <citation type="submission" date="2020-07" db="EMBL/GenBank/DDBJ databases">
        <title>Description of Mycobacterium gordonae subsp. intergordonae subsp.nov. and Mycobacterium gordonae subsp. gordonae subsp. nov.</title>
        <authorList>
            <person name="Yu X."/>
        </authorList>
    </citation>
    <scope>NUCLEOTIDE SEQUENCE [LARGE SCALE GENOMIC DNA]</scope>
    <source>
        <strain evidence="3">24</strain>
    </source>
</reference>
<dbReference type="Proteomes" id="UP000510682">
    <property type="component" value="Chromosome"/>
</dbReference>